<dbReference type="EMBL" id="MUZR01000017">
    <property type="protein sequence ID" value="OOC10332.1"/>
    <property type="molecule type" value="Genomic_DNA"/>
</dbReference>
<name>A0A1V2ZZ00_9GAMM</name>
<keyword evidence="1" id="KW-1133">Transmembrane helix</keyword>
<dbReference type="InterPro" id="IPR021521">
    <property type="entry name" value="DUF3185"/>
</dbReference>
<dbReference type="Pfam" id="PF11381">
    <property type="entry name" value="DUF3185"/>
    <property type="match status" value="1"/>
</dbReference>
<accession>A0A1V2ZZ00</accession>
<dbReference type="AlphaFoldDB" id="A0A1V2ZZ00"/>
<organism evidence="2 3">
    <name type="scientific">Thioalkalivibrio halophilus</name>
    <dbReference type="NCBI Taxonomy" id="252474"/>
    <lineage>
        <taxon>Bacteria</taxon>
        <taxon>Pseudomonadati</taxon>
        <taxon>Pseudomonadota</taxon>
        <taxon>Gammaproteobacteria</taxon>
        <taxon>Chromatiales</taxon>
        <taxon>Ectothiorhodospiraceae</taxon>
        <taxon>Thioalkalivibrio</taxon>
    </lineage>
</organism>
<evidence type="ECO:0000256" key="1">
    <source>
        <dbReference type="SAM" id="Phobius"/>
    </source>
</evidence>
<dbReference type="RefSeq" id="WP_077244065.1">
    <property type="nucleotide sequence ID" value="NZ_MUZR01000017.1"/>
</dbReference>
<evidence type="ECO:0000313" key="2">
    <source>
        <dbReference type="EMBL" id="OOC10332.1"/>
    </source>
</evidence>
<feature type="transmembrane region" description="Helical" evidence="1">
    <location>
        <begin position="47"/>
        <end position="66"/>
    </location>
</feature>
<feature type="transmembrane region" description="Helical" evidence="1">
    <location>
        <begin position="6"/>
        <end position="26"/>
    </location>
</feature>
<dbReference type="STRING" id="252474.B1A74_05910"/>
<sequence>MEYAALLDIFGIILLVAGAITALVGVQDAFTRRESARPVVGRFTARTLGLTGGGAVTAAIGLGVLLV</sequence>
<keyword evidence="1" id="KW-0812">Transmembrane</keyword>
<keyword evidence="3" id="KW-1185">Reference proteome</keyword>
<dbReference type="OrthoDB" id="5787277at2"/>
<comment type="caution">
    <text evidence="2">The sequence shown here is derived from an EMBL/GenBank/DDBJ whole genome shotgun (WGS) entry which is preliminary data.</text>
</comment>
<keyword evidence="1" id="KW-0472">Membrane</keyword>
<proteinExistence type="predicted"/>
<evidence type="ECO:0000313" key="3">
    <source>
        <dbReference type="Proteomes" id="UP000189177"/>
    </source>
</evidence>
<gene>
    <name evidence="2" type="ORF">B1A74_05910</name>
</gene>
<dbReference type="Proteomes" id="UP000189177">
    <property type="component" value="Unassembled WGS sequence"/>
</dbReference>
<protein>
    <submittedName>
        <fullName evidence="2">DUF3185 domain-containing protein</fullName>
    </submittedName>
</protein>
<reference evidence="2 3" key="1">
    <citation type="submission" date="2017-02" db="EMBL/GenBank/DDBJ databases">
        <title>Genomic diversity within the haloalkaliphilic genus Thioalkalivibrio.</title>
        <authorList>
            <person name="Ahn A.-C."/>
            <person name="Meier-Kolthoff J."/>
            <person name="Overmars L."/>
            <person name="Richter M."/>
            <person name="Woyke T."/>
            <person name="Sorokin D.Y."/>
            <person name="Muyzer G."/>
        </authorList>
    </citation>
    <scope>NUCLEOTIDE SEQUENCE [LARGE SCALE GENOMIC DNA]</scope>
    <source>
        <strain evidence="2 3">HL17</strain>
    </source>
</reference>